<accession>A0A2T4JQT9</accession>
<reference evidence="1 2" key="1">
    <citation type="submission" date="2018-03" db="EMBL/GenBank/DDBJ databases">
        <title>Cereibacter changlensis.</title>
        <authorList>
            <person name="Meyer T.E."/>
            <person name="Miller S."/>
            <person name="Lodha T."/>
            <person name="Gandham S."/>
            <person name="Chintalapati S."/>
            <person name="Chintalapati V.R."/>
        </authorList>
    </citation>
    <scope>NUCLEOTIDE SEQUENCE [LARGE SCALE GENOMIC DNA]</scope>
    <source>
        <strain evidence="1 2">JA139</strain>
    </source>
</reference>
<dbReference type="EMBL" id="PZKG01000135">
    <property type="protein sequence ID" value="PTE20113.1"/>
    <property type="molecule type" value="Genomic_DNA"/>
</dbReference>
<keyword evidence="2" id="KW-1185">Reference proteome</keyword>
<comment type="caution">
    <text evidence="1">The sequence shown here is derived from an EMBL/GenBank/DDBJ whole genome shotgun (WGS) entry which is preliminary data.</text>
</comment>
<dbReference type="AlphaFoldDB" id="A0A2T4JQT9"/>
<name>A0A2T4JQT9_9RHOB</name>
<evidence type="ECO:0000313" key="1">
    <source>
        <dbReference type="EMBL" id="PTE20113.1"/>
    </source>
</evidence>
<protein>
    <submittedName>
        <fullName evidence="1">Uncharacterized protein</fullName>
    </submittedName>
</protein>
<organism evidence="1 2">
    <name type="scientific">Cereibacter changlensis JA139</name>
    <dbReference type="NCBI Taxonomy" id="1188249"/>
    <lineage>
        <taxon>Bacteria</taxon>
        <taxon>Pseudomonadati</taxon>
        <taxon>Pseudomonadota</taxon>
        <taxon>Alphaproteobacteria</taxon>
        <taxon>Rhodobacterales</taxon>
        <taxon>Paracoccaceae</taxon>
        <taxon>Cereibacter</taxon>
    </lineage>
</organism>
<sequence>MQLQPRGAGAKVRKSVLRLFYSRRRNGEINFGDDISPLLVARLTGRQVVHARVSGCDLAAIGSIVEMIAERRWKRLLRLRLTPVSIWGSGCLTGGGGVSDALVAPLALRGPLTAQRLGNRHPVPFGDPGLLFDRLHRPTGPKRFHWGIVLHYRDAASDLGARLLAGTPQATLIPVNGDPLETLRRIGDCAQIVSSSLHGLVAADCFGLPNWRLRMLDAPEDPDFKFRDYAAAIGRADIAATDAPSDGRLDPLFRAEDGDFGYFRALPAVADCLEAALCSRF</sequence>
<gene>
    <name evidence="1" type="ORF">C5F48_19265</name>
</gene>
<proteinExistence type="predicted"/>
<evidence type="ECO:0000313" key="2">
    <source>
        <dbReference type="Proteomes" id="UP000241010"/>
    </source>
</evidence>
<dbReference type="Proteomes" id="UP000241010">
    <property type="component" value="Unassembled WGS sequence"/>
</dbReference>